<feature type="domain" description="Methyltransferase" evidence="1">
    <location>
        <begin position="45"/>
        <end position="154"/>
    </location>
</feature>
<dbReference type="CDD" id="cd02440">
    <property type="entry name" value="AdoMet_MTases"/>
    <property type="match status" value="1"/>
</dbReference>
<gene>
    <name evidence="2" type="ORF">E5163_01830</name>
</gene>
<dbReference type="Pfam" id="PF13847">
    <property type="entry name" value="Methyltransf_31"/>
    <property type="match status" value="1"/>
</dbReference>
<accession>A0A4S2H2Y0</accession>
<dbReference type="InterPro" id="IPR029063">
    <property type="entry name" value="SAM-dependent_MTases_sf"/>
</dbReference>
<dbReference type="GO" id="GO:0008168">
    <property type="term" value="F:methyltransferase activity"/>
    <property type="evidence" value="ECO:0007669"/>
    <property type="project" value="UniProtKB-KW"/>
</dbReference>
<sequence length="276" mass="30091">MSGEEDAADRDYVIGVNEAEIARLGTQHAVWRETALKAWSRAGLKPAMAVADIGCGPGYAALDLAAAVGPQGRVIGVDQSRTFLKVLRERAAGQGLSNVETVESDLAHLDLAPESLDMIFVRWVLSFVPEPEAALARMVRALKPGGAIVLQEYGCYRTFRVEPHEPVLDRFLDAVEASWKAGGGDANVARRLPGALVDAGCEVAQMTPLVFAAQRGEPFYTWPLTWIRQAPDRMAELGFLTAQQARDFHAWLGRVDAAEHSWLTTPMVLEIIARKC</sequence>
<proteinExistence type="predicted"/>
<dbReference type="PANTHER" id="PTHR43861">
    <property type="entry name" value="TRANS-ACONITATE 2-METHYLTRANSFERASE-RELATED"/>
    <property type="match status" value="1"/>
</dbReference>
<keyword evidence="2" id="KW-0808">Transferase</keyword>
<dbReference type="EMBL" id="SRXW01000001">
    <property type="protein sequence ID" value="TGY89904.1"/>
    <property type="molecule type" value="Genomic_DNA"/>
</dbReference>
<dbReference type="Proteomes" id="UP000308054">
    <property type="component" value="Unassembled WGS sequence"/>
</dbReference>
<dbReference type="SUPFAM" id="SSF53335">
    <property type="entry name" value="S-adenosyl-L-methionine-dependent methyltransferases"/>
    <property type="match status" value="1"/>
</dbReference>
<organism evidence="2 3">
    <name type="scientific">Marinicauda algicola</name>
    <dbReference type="NCBI Taxonomy" id="2029849"/>
    <lineage>
        <taxon>Bacteria</taxon>
        <taxon>Pseudomonadati</taxon>
        <taxon>Pseudomonadota</taxon>
        <taxon>Alphaproteobacteria</taxon>
        <taxon>Maricaulales</taxon>
        <taxon>Maricaulaceae</taxon>
        <taxon>Marinicauda</taxon>
    </lineage>
</organism>
<evidence type="ECO:0000313" key="3">
    <source>
        <dbReference type="Proteomes" id="UP000308054"/>
    </source>
</evidence>
<dbReference type="AlphaFoldDB" id="A0A4S2H2Y0"/>
<reference evidence="2 3" key="1">
    <citation type="journal article" date="2017" name="Int. J. Syst. Evol. Microbiol.">
        <title>Marinicauda algicola sp. nov., isolated from a marine red alga Rhodosorus marinus.</title>
        <authorList>
            <person name="Jeong S.E."/>
            <person name="Jeon S.H."/>
            <person name="Chun B.H."/>
            <person name="Kim D.W."/>
            <person name="Jeon C.O."/>
        </authorList>
    </citation>
    <scope>NUCLEOTIDE SEQUENCE [LARGE SCALE GENOMIC DNA]</scope>
    <source>
        <strain evidence="2 3">JCM 31718</strain>
    </source>
</reference>
<keyword evidence="2" id="KW-0489">Methyltransferase</keyword>
<dbReference type="InterPro" id="IPR025714">
    <property type="entry name" value="Methyltranfer_dom"/>
</dbReference>
<dbReference type="GO" id="GO:0032259">
    <property type="term" value="P:methylation"/>
    <property type="evidence" value="ECO:0007669"/>
    <property type="project" value="UniProtKB-KW"/>
</dbReference>
<protein>
    <submittedName>
        <fullName evidence="2">Methyltransferase domain-containing protein</fullName>
    </submittedName>
</protein>
<evidence type="ECO:0000313" key="2">
    <source>
        <dbReference type="EMBL" id="TGY89904.1"/>
    </source>
</evidence>
<name>A0A4S2H2Y0_9PROT</name>
<dbReference type="Gene3D" id="3.40.50.150">
    <property type="entry name" value="Vaccinia Virus protein VP39"/>
    <property type="match status" value="1"/>
</dbReference>
<comment type="caution">
    <text evidence="2">The sequence shown here is derived from an EMBL/GenBank/DDBJ whole genome shotgun (WGS) entry which is preliminary data.</text>
</comment>
<keyword evidence="3" id="KW-1185">Reference proteome</keyword>
<evidence type="ECO:0000259" key="1">
    <source>
        <dbReference type="Pfam" id="PF13847"/>
    </source>
</evidence>
<dbReference type="OrthoDB" id="9765084at2"/>
<dbReference type="RefSeq" id="WP_135994401.1">
    <property type="nucleotide sequence ID" value="NZ_CP071057.1"/>
</dbReference>